<dbReference type="PROSITE" id="PS01063">
    <property type="entry name" value="SIGMA70_ECF"/>
    <property type="match status" value="1"/>
</dbReference>
<evidence type="ECO:0000256" key="5">
    <source>
        <dbReference type="ARBA" id="ARBA00023125"/>
    </source>
</evidence>
<organism evidence="11 12">
    <name type="scientific">Phytohabitans kaempferiae</name>
    <dbReference type="NCBI Taxonomy" id="1620943"/>
    <lineage>
        <taxon>Bacteria</taxon>
        <taxon>Bacillati</taxon>
        <taxon>Actinomycetota</taxon>
        <taxon>Actinomycetes</taxon>
        <taxon>Micromonosporales</taxon>
        <taxon>Micromonosporaceae</taxon>
    </lineage>
</organism>
<dbReference type="InterPro" id="IPR000838">
    <property type="entry name" value="RNA_pol_sigma70_ECF_CS"/>
</dbReference>
<dbReference type="NCBIfam" id="TIGR02960">
    <property type="entry name" value="SigX5"/>
    <property type="match status" value="1"/>
</dbReference>
<feature type="domain" description="SnoaL-like" evidence="10">
    <location>
        <begin position="228"/>
        <end position="316"/>
    </location>
</feature>
<dbReference type="SUPFAM" id="SSF88659">
    <property type="entry name" value="Sigma3 and sigma4 domains of RNA polymerase sigma factors"/>
    <property type="match status" value="1"/>
</dbReference>
<dbReference type="Gene3D" id="1.10.10.10">
    <property type="entry name" value="Winged helix-like DNA-binding domain superfamily/Winged helix DNA-binding domain"/>
    <property type="match status" value="1"/>
</dbReference>
<dbReference type="InterPro" id="IPR014305">
    <property type="entry name" value="RNA_pol_sigma-G_actinobac"/>
</dbReference>
<dbReference type="Pfam" id="PF12680">
    <property type="entry name" value="SnoaL_2"/>
    <property type="match status" value="1"/>
</dbReference>
<dbReference type="Pfam" id="PF04542">
    <property type="entry name" value="Sigma70_r2"/>
    <property type="match status" value="1"/>
</dbReference>
<keyword evidence="5 7" id="KW-0238">DNA-binding</keyword>
<dbReference type="Gene3D" id="1.10.1740.10">
    <property type="match status" value="1"/>
</dbReference>
<dbReference type="SUPFAM" id="SSF88946">
    <property type="entry name" value="Sigma2 domain of RNA polymerase sigma factors"/>
    <property type="match status" value="1"/>
</dbReference>
<evidence type="ECO:0000256" key="4">
    <source>
        <dbReference type="ARBA" id="ARBA00023082"/>
    </source>
</evidence>
<sequence>MRWRTTAGRPRVCTVREHGRGTADMSISVDFEHSTAPFRGELLAHCYRMLGSVHDAEDVLQETLVRAWRAKDRYDEGRASLRTWLYRIATNACLTALESRSRRPLPTGLVGPTDDPQAPLTSALEVPWLQPFPDASLGTDPAAVAASRGSLRLALIAAMQLLPARQRAILILRDVLEWSAAEVADTLSTTVAAVNSGLQRARASLAEAGVSEEQLAEPDDPGRRAILDRYAAAFESADIEALTRLLTEDVILEMPPVLNWYVGRRHYGEFMARVFTMRGADWRVRPLTANGQPALAAYARNPDGAYEARTLQVFTIGKAGISHDVVFADPSLFPAFGLPVLLDAAASRS</sequence>
<dbReference type="InterPro" id="IPR037401">
    <property type="entry name" value="SnoaL-like"/>
</dbReference>
<dbReference type="NCBIfam" id="NF006089">
    <property type="entry name" value="PRK08241.1"/>
    <property type="match status" value="1"/>
</dbReference>
<dbReference type="NCBIfam" id="TIGR02937">
    <property type="entry name" value="sigma70-ECF"/>
    <property type="match status" value="1"/>
</dbReference>
<dbReference type="Pfam" id="PF08281">
    <property type="entry name" value="Sigma70_r4_2"/>
    <property type="match status" value="1"/>
</dbReference>
<protein>
    <recommendedName>
        <fullName evidence="7">RNA polymerase sigma factor</fullName>
    </recommendedName>
</protein>
<comment type="caution">
    <text evidence="11">The sequence shown here is derived from an EMBL/GenBank/DDBJ whole genome shotgun (WGS) entry which is preliminary data.</text>
</comment>
<feature type="domain" description="RNA polymerase sigma factor 70 region 4 type 2" evidence="9">
    <location>
        <begin position="153"/>
        <end position="205"/>
    </location>
</feature>
<dbReference type="InterPro" id="IPR032710">
    <property type="entry name" value="NTF2-like_dom_sf"/>
</dbReference>
<keyword evidence="3 7" id="KW-0805">Transcription regulation</keyword>
<dbReference type="InterPro" id="IPR013324">
    <property type="entry name" value="RNA_pol_sigma_r3/r4-like"/>
</dbReference>
<evidence type="ECO:0000259" key="9">
    <source>
        <dbReference type="Pfam" id="PF08281"/>
    </source>
</evidence>
<dbReference type="InterPro" id="IPR014284">
    <property type="entry name" value="RNA_pol_sigma-70_dom"/>
</dbReference>
<dbReference type="RefSeq" id="WP_377252919.1">
    <property type="nucleotide sequence ID" value="NZ_JBHLUH010000039.1"/>
</dbReference>
<keyword evidence="12" id="KW-1185">Reference proteome</keyword>
<name>A0ABV6M5A0_9ACTN</name>
<feature type="domain" description="RNA polymerase sigma-70 region 2" evidence="8">
    <location>
        <begin position="39"/>
        <end position="103"/>
    </location>
</feature>
<evidence type="ECO:0000313" key="11">
    <source>
        <dbReference type="EMBL" id="MFC0529853.1"/>
    </source>
</evidence>
<dbReference type="InterPro" id="IPR007627">
    <property type="entry name" value="RNA_pol_sigma70_r2"/>
</dbReference>
<dbReference type="EMBL" id="JBHLUH010000039">
    <property type="protein sequence ID" value="MFC0529853.1"/>
    <property type="molecule type" value="Genomic_DNA"/>
</dbReference>
<dbReference type="InterPro" id="IPR039425">
    <property type="entry name" value="RNA_pol_sigma-70-like"/>
</dbReference>
<evidence type="ECO:0000259" key="8">
    <source>
        <dbReference type="Pfam" id="PF04542"/>
    </source>
</evidence>
<evidence type="ECO:0000256" key="3">
    <source>
        <dbReference type="ARBA" id="ARBA00023015"/>
    </source>
</evidence>
<dbReference type="CDD" id="cd06171">
    <property type="entry name" value="Sigma70_r4"/>
    <property type="match status" value="1"/>
</dbReference>
<dbReference type="SUPFAM" id="SSF54427">
    <property type="entry name" value="NTF2-like"/>
    <property type="match status" value="1"/>
</dbReference>
<evidence type="ECO:0000256" key="6">
    <source>
        <dbReference type="ARBA" id="ARBA00023163"/>
    </source>
</evidence>
<keyword evidence="6 7" id="KW-0804">Transcription</keyword>
<dbReference type="InterPro" id="IPR013325">
    <property type="entry name" value="RNA_pol_sigma_r2"/>
</dbReference>
<evidence type="ECO:0000313" key="12">
    <source>
        <dbReference type="Proteomes" id="UP001589867"/>
    </source>
</evidence>
<reference evidence="11 12" key="1">
    <citation type="submission" date="2024-09" db="EMBL/GenBank/DDBJ databases">
        <authorList>
            <person name="Sun Q."/>
            <person name="Mori K."/>
        </authorList>
    </citation>
    <scope>NUCLEOTIDE SEQUENCE [LARGE SCALE GENOMIC DNA]</scope>
    <source>
        <strain evidence="11 12">TBRC 3947</strain>
    </source>
</reference>
<dbReference type="PANTHER" id="PTHR43133">
    <property type="entry name" value="RNA POLYMERASE ECF-TYPE SIGMA FACTO"/>
    <property type="match status" value="1"/>
</dbReference>
<evidence type="ECO:0000259" key="10">
    <source>
        <dbReference type="Pfam" id="PF12680"/>
    </source>
</evidence>
<keyword evidence="4 7" id="KW-0731">Sigma factor</keyword>
<dbReference type="InterPro" id="IPR013249">
    <property type="entry name" value="RNA_pol_sigma70_r4_t2"/>
</dbReference>
<comment type="subunit">
    <text evidence="2">Interacts transiently with the RNA polymerase catalytic core formed by RpoA, RpoB, RpoC and RpoZ (2 alpha, 1 beta, 1 beta' and 1 omega subunit) to form the RNA polymerase holoenzyme that can initiate transcription.</text>
</comment>
<evidence type="ECO:0000256" key="2">
    <source>
        <dbReference type="ARBA" id="ARBA00011344"/>
    </source>
</evidence>
<dbReference type="PANTHER" id="PTHR43133:SF65">
    <property type="entry name" value="ECF RNA POLYMERASE SIGMA FACTOR SIGG"/>
    <property type="match status" value="1"/>
</dbReference>
<dbReference type="InterPro" id="IPR036388">
    <property type="entry name" value="WH-like_DNA-bd_sf"/>
</dbReference>
<dbReference type="Gene3D" id="3.10.450.50">
    <property type="match status" value="1"/>
</dbReference>
<proteinExistence type="inferred from homology"/>
<gene>
    <name evidence="11" type="ORF">ACFFIA_19520</name>
</gene>
<accession>A0ABV6M5A0</accession>
<comment type="similarity">
    <text evidence="1 7">Belongs to the sigma-70 factor family. ECF subfamily.</text>
</comment>
<evidence type="ECO:0000256" key="7">
    <source>
        <dbReference type="RuleBase" id="RU000716"/>
    </source>
</evidence>
<evidence type="ECO:0000256" key="1">
    <source>
        <dbReference type="ARBA" id="ARBA00010641"/>
    </source>
</evidence>
<dbReference type="Proteomes" id="UP001589867">
    <property type="component" value="Unassembled WGS sequence"/>
</dbReference>